<dbReference type="AlphaFoldDB" id="A0A554VGY5"/>
<sequence length="105" mass="12396">MVILKKIKGATLIEVLTASILIIIVFMIASLSFNNIFKNQIQRDHSTIENRVKELEYLSIHGRIKLPYAEDFDGWEILINTEEEKMILLYTREDVEYKKQLVVRR</sequence>
<organism evidence="2 3">
    <name type="scientific">Aquimarina algiphila</name>
    <dbReference type="NCBI Taxonomy" id="2047982"/>
    <lineage>
        <taxon>Bacteria</taxon>
        <taxon>Pseudomonadati</taxon>
        <taxon>Bacteroidota</taxon>
        <taxon>Flavobacteriia</taxon>
        <taxon>Flavobacteriales</taxon>
        <taxon>Flavobacteriaceae</taxon>
        <taxon>Aquimarina</taxon>
    </lineage>
</organism>
<dbReference type="EMBL" id="VLNR01000042">
    <property type="protein sequence ID" value="TSE06678.1"/>
    <property type="molecule type" value="Genomic_DNA"/>
</dbReference>
<gene>
    <name evidence="2" type="ORF">FOF46_18395</name>
</gene>
<proteinExistence type="predicted"/>
<dbReference type="OrthoDB" id="1190115at2"/>
<name>A0A554VGY5_9FLAO</name>
<protein>
    <recommendedName>
        <fullName evidence="4">Type II secretion system protein</fullName>
    </recommendedName>
</protein>
<keyword evidence="1" id="KW-1133">Transmembrane helix</keyword>
<evidence type="ECO:0008006" key="4">
    <source>
        <dbReference type="Google" id="ProtNLM"/>
    </source>
</evidence>
<accession>A0A554VGY5</accession>
<dbReference type="Proteomes" id="UP000318833">
    <property type="component" value="Unassembled WGS sequence"/>
</dbReference>
<evidence type="ECO:0000256" key="1">
    <source>
        <dbReference type="SAM" id="Phobius"/>
    </source>
</evidence>
<feature type="transmembrane region" description="Helical" evidence="1">
    <location>
        <begin position="12"/>
        <end position="33"/>
    </location>
</feature>
<evidence type="ECO:0000313" key="3">
    <source>
        <dbReference type="Proteomes" id="UP000318833"/>
    </source>
</evidence>
<dbReference type="RefSeq" id="WP_143917470.1">
    <property type="nucleotide sequence ID" value="NZ_CANLFO010000003.1"/>
</dbReference>
<keyword evidence="1" id="KW-0472">Membrane</keyword>
<evidence type="ECO:0000313" key="2">
    <source>
        <dbReference type="EMBL" id="TSE06678.1"/>
    </source>
</evidence>
<comment type="caution">
    <text evidence="2">The sequence shown here is derived from an EMBL/GenBank/DDBJ whole genome shotgun (WGS) entry which is preliminary data.</text>
</comment>
<reference evidence="2 3" key="1">
    <citation type="submission" date="2019-07" db="EMBL/GenBank/DDBJ databases">
        <title>The draft genome sequence of Aquimarina algiphila M91.</title>
        <authorList>
            <person name="Meng X."/>
        </authorList>
    </citation>
    <scope>NUCLEOTIDE SEQUENCE [LARGE SCALE GENOMIC DNA]</scope>
    <source>
        <strain evidence="2 3">M91</strain>
    </source>
</reference>
<keyword evidence="1" id="KW-0812">Transmembrane</keyword>
<keyword evidence="3" id="KW-1185">Reference proteome</keyword>